<protein>
    <submittedName>
        <fullName evidence="3">FBA_2 domain-containing protein</fullName>
    </submittedName>
</protein>
<keyword evidence="2" id="KW-1185">Reference proteome</keyword>
<dbReference type="InterPro" id="IPR057233">
    <property type="entry name" value="DUF7911"/>
</dbReference>
<sequence>MCSLKRLQDCQLYFVEYVNNMLIKSLKVDRNNIYCHPNLVKLHLRQGTKQISLMLTMKQAGNQICLLPIEMPSLETIKSEQIFSYSVFTSLPYSACSQLKNDSFILEPDLSFIDTTFSDIIYFINSKLTSRKWDILQFWINENGNLVAIRQFVIHYPEKGTLINTVQFNPFIVHLDMKRSVLYILNRLQRNLLYQCSFDLLFRSSSFPLQWLQMDEIRHPSNAWLESFSIDDQLMLFTELSNRVESKVTSVVYITNLRTQNSIRLILQLDFATDIGLLKKGTYEELSKRNIPAFGNRIYTLNF</sequence>
<organism evidence="3">
    <name type="scientific">Thelazia callipaeda</name>
    <name type="common">Oriental eyeworm</name>
    <name type="synonym">Parasitic nematode</name>
    <dbReference type="NCBI Taxonomy" id="103827"/>
    <lineage>
        <taxon>Eukaryota</taxon>
        <taxon>Metazoa</taxon>
        <taxon>Ecdysozoa</taxon>
        <taxon>Nematoda</taxon>
        <taxon>Chromadorea</taxon>
        <taxon>Rhabditida</taxon>
        <taxon>Spirurina</taxon>
        <taxon>Spiruromorpha</taxon>
        <taxon>Thelazioidea</taxon>
        <taxon>Thelaziidae</taxon>
        <taxon>Thelazia</taxon>
    </lineage>
</organism>
<dbReference type="EMBL" id="UYYF01000044">
    <property type="protein sequence ID" value="VDM95587.1"/>
    <property type="molecule type" value="Genomic_DNA"/>
</dbReference>
<dbReference type="OMA" id="QFWINEN"/>
<dbReference type="OrthoDB" id="5873999at2759"/>
<dbReference type="Proteomes" id="UP000276776">
    <property type="component" value="Unassembled WGS sequence"/>
</dbReference>
<dbReference type="AlphaFoldDB" id="A0A0N5CKH0"/>
<accession>A0A0N5CKH0</accession>
<dbReference type="WBParaSite" id="TCLT_0000056701-mRNA-1">
    <property type="protein sequence ID" value="TCLT_0000056701-mRNA-1"/>
    <property type="gene ID" value="TCLT_0000056701"/>
</dbReference>
<dbReference type="Pfam" id="PF25492">
    <property type="entry name" value="DUF7911"/>
    <property type="match status" value="1"/>
</dbReference>
<name>A0A0N5CKH0_THECL</name>
<reference evidence="3" key="1">
    <citation type="submission" date="2017-02" db="UniProtKB">
        <authorList>
            <consortium name="WormBaseParasite"/>
        </authorList>
    </citation>
    <scope>IDENTIFICATION</scope>
</reference>
<gene>
    <name evidence="1" type="ORF">TCLT_LOCUS568</name>
</gene>
<proteinExistence type="predicted"/>
<evidence type="ECO:0000313" key="2">
    <source>
        <dbReference type="Proteomes" id="UP000276776"/>
    </source>
</evidence>
<evidence type="ECO:0000313" key="3">
    <source>
        <dbReference type="WBParaSite" id="TCLT_0000056701-mRNA-1"/>
    </source>
</evidence>
<evidence type="ECO:0000313" key="1">
    <source>
        <dbReference type="EMBL" id="VDM95587.1"/>
    </source>
</evidence>
<reference evidence="1 2" key="2">
    <citation type="submission" date="2018-11" db="EMBL/GenBank/DDBJ databases">
        <authorList>
            <consortium name="Pathogen Informatics"/>
        </authorList>
    </citation>
    <scope>NUCLEOTIDE SEQUENCE [LARGE SCALE GENOMIC DNA]</scope>
</reference>